<comment type="subcellular location">
    <subcellularLocation>
        <location evidence="4 18">Cytoplasm</location>
    </subcellularLocation>
</comment>
<keyword evidence="15 18" id="KW-0057">Aromatic amino acid biosynthesis</keyword>
<dbReference type="PANTHER" id="PTHR43622:SF7">
    <property type="entry name" value="3-DEHYDROQUINATE SYNTHASE, CHLOROPLASTIC"/>
    <property type="match status" value="1"/>
</dbReference>
<evidence type="ECO:0000259" key="19">
    <source>
        <dbReference type="Pfam" id="PF01761"/>
    </source>
</evidence>
<dbReference type="AlphaFoldDB" id="A0A1T2LB07"/>
<comment type="catalytic activity">
    <reaction evidence="1 18">
        <text>7-phospho-2-dehydro-3-deoxy-D-arabino-heptonate = 3-dehydroquinate + phosphate</text>
        <dbReference type="Rhea" id="RHEA:21968"/>
        <dbReference type="ChEBI" id="CHEBI:32364"/>
        <dbReference type="ChEBI" id="CHEBI:43474"/>
        <dbReference type="ChEBI" id="CHEBI:58394"/>
        <dbReference type="EC" id="4.2.3.4"/>
    </reaction>
</comment>
<feature type="binding site" evidence="18">
    <location>
        <begin position="167"/>
        <end position="170"/>
    </location>
    <ligand>
        <name>NAD(+)</name>
        <dbReference type="ChEBI" id="CHEBI:57540"/>
    </ligand>
</feature>
<dbReference type="Gene3D" id="3.40.50.1970">
    <property type="match status" value="1"/>
</dbReference>
<reference evidence="21 22" key="1">
    <citation type="submission" date="2016-11" db="EMBL/GenBank/DDBJ databases">
        <title>Mixed transmission modes and dynamic genome evolution in an obligate animal-bacterial symbiosis.</title>
        <authorList>
            <person name="Russell S.L."/>
            <person name="Corbett-Detig R.B."/>
            <person name="Cavanaugh C.M."/>
        </authorList>
    </citation>
    <scope>NUCLEOTIDE SEQUENCE [LARGE SCALE GENOMIC DNA]</scope>
    <source>
        <strain evidence="21">Sveles-Q1</strain>
    </source>
</reference>
<dbReference type="InterPro" id="IPR016037">
    <property type="entry name" value="DHQ_synth_AroB"/>
</dbReference>
<dbReference type="InterPro" id="IPR030963">
    <property type="entry name" value="DHQ_synth_fam"/>
</dbReference>
<sequence length="366" mass="39860">MKTLTVDLGDRSYPIHIGSDLLSDPNHYIPHIRGKQVLIVSNVTVAPIYLDKVKSALTNFTVESVILPDGEEHKNLDILNTIFDRLLEKHFDRGVTLIALGGGVVGDMTGFAAACYQRGVAFIQIPTTLLAQVDSSVGGKTGVNHPLGKNMIGAFHQPACVLADINTLNTLDDRQLSAGIAEVIKYGLIRDTEFYVWLEENMPALLRRDPDALSYAIERSCQIKAEVVAADEREGGVRAILNLGHTFGHAIETGMGYGAWLHGEAVGIGMLMAAHLSSQLGWLTNADVERVEALLIAARLPVHSPHTLDGKRFIELMSVDKKVLDGAIRLVLLRSIGEAVITSDFGIDTIENTVANYQHRTDRDTP</sequence>
<evidence type="ECO:0000256" key="13">
    <source>
        <dbReference type="ARBA" id="ARBA00022833"/>
    </source>
</evidence>
<keyword evidence="22" id="KW-1185">Reference proteome</keyword>
<feature type="binding site" evidence="18">
    <location>
        <position position="245"/>
    </location>
    <ligand>
        <name>Zn(2+)</name>
        <dbReference type="ChEBI" id="CHEBI:29105"/>
    </ligand>
</feature>
<keyword evidence="11 18" id="KW-0479">Metal-binding</keyword>
<evidence type="ECO:0000256" key="7">
    <source>
        <dbReference type="ARBA" id="ARBA00013031"/>
    </source>
</evidence>
<feature type="binding site" evidence="18">
    <location>
        <position position="262"/>
    </location>
    <ligand>
        <name>Zn(2+)</name>
        <dbReference type="ChEBI" id="CHEBI:29105"/>
    </ligand>
</feature>
<evidence type="ECO:0000256" key="8">
    <source>
        <dbReference type="ARBA" id="ARBA00017684"/>
    </source>
</evidence>
<comment type="cofactor">
    <cofactor evidence="18">
        <name>Co(2+)</name>
        <dbReference type="ChEBI" id="CHEBI:48828"/>
    </cofactor>
    <cofactor evidence="18">
        <name>Zn(2+)</name>
        <dbReference type="ChEBI" id="CHEBI:29105"/>
    </cofactor>
    <text evidence="18">Binds 1 divalent metal cation per subunit. Can use either Co(2+) or Zn(2+).</text>
</comment>
<dbReference type="GO" id="GO:0009073">
    <property type="term" value="P:aromatic amino acid family biosynthetic process"/>
    <property type="evidence" value="ECO:0007669"/>
    <property type="project" value="UniProtKB-KW"/>
</dbReference>
<evidence type="ECO:0000256" key="1">
    <source>
        <dbReference type="ARBA" id="ARBA00001393"/>
    </source>
</evidence>
<comment type="function">
    <text evidence="3 18">Catalyzes the conversion of 3-deoxy-D-arabino-heptulosonate 7-phosphate (DAHP) to dehydroquinate (DHQ).</text>
</comment>
<evidence type="ECO:0000256" key="9">
    <source>
        <dbReference type="ARBA" id="ARBA00022490"/>
    </source>
</evidence>
<feature type="binding site" evidence="18">
    <location>
        <begin position="103"/>
        <end position="107"/>
    </location>
    <ligand>
        <name>NAD(+)</name>
        <dbReference type="ChEBI" id="CHEBI:57540"/>
    </ligand>
</feature>
<evidence type="ECO:0000256" key="17">
    <source>
        <dbReference type="ARBA" id="ARBA00023285"/>
    </source>
</evidence>
<dbReference type="InterPro" id="IPR050071">
    <property type="entry name" value="Dehydroquinate_synthase"/>
</dbReference>
<dbReference type="SUPFAM" id="SSF56796">
    <property type="entry name" value="Dehydroquinate synthase-like"/>
    <property type="match status" value="1"/>
</dbReference>
<keyword evidence="14 18" id="KW-0520">NAD</keyword>
<dbReference type="GO" id="GO:0008652">
    <property type="term" value="P:amino acid biosynthetic process"/>
    <property type="evidence" value="ECO:0007669"/>
    <property type="project" value="UniProtKB-KW"/>
</dbReference>
<organism evidence="21 22">
    <name type="scientific">Solemya pervernicosa gill symbiont</name>
    <dbReference type="NCBI Taxonomy" id="642797"/>
    <lineage>
        <taxon>Bacteria</taxon>
        <taxon>Pseudomonadati</taxon>
        <taxon>Pseudomonadota</taxon>
        <taxon>Gammaproteobacteria</taxon>
        <taxon>sulfur-oxidizing symbionts</taxon>
    </lineage>
</organism>
<evidence type="ECO:0000256" key="12">
    <source>
        <dbReference type="ARBA" id="ARBA00022741"/>
    </source>
</evidence>
<dbReference type="UniPathway" id="UPA00053">
    <property type="reaction ID" value="UER00085"/>
</dbReference>
<feature type="binding site" evidence="18">
    <location>
        <begin position="127"/>
        <end position="128"/>
    </location>
    <ligand>
        <name>NAD(+)</name>
        <dbReference type="ChEBI" id="CHEBI:57540"/>
    </ligand>
</feature>
<keyword evidence="17 18" id="KW-0170">Cobalt</keyword>
<evidence type="ECO:0000256" key="18">
    <source>
        <dbReference type="HAMAP-Rule" id="MF_00110"/>
    </source>
</evidence>
<feature type="binding site" evidence="18">
    <location>
        <position position="140"/>
    </location>
    <ligand>
        <name>NAD(+)</name>
        <dbReference type="ChEBI" id="CHEBI:57540"/>
    </ligand>
</feature>
<dbReference type="InterPro" id="IPR030960">
    <property type="entry name" value="DHQS/DOIS_N"/>
</dbReference>
<keyword evidence="10 18" id="KW-0028">Amino-acid biosynthesis</keyword>
<dbReference type="NCBIfam" id="TIGR01357">
    <property type="entry name" value="aroB"/>
    <property type="match status" value="1"/>
</dbReference>
<dbReference type="HAMAP" id="MF_00110">
    <property type="entry name" value="DHQ_synthase"/>
    <property type="match status" value="1"/>
</dbReference>
<dbReference type="GO" id="GO:0009423">
    <property type="term" value="P:chorismate biosynthetic process"/>
    <property type="evidence" value="ECO:0007669"/>
    <property type="project" value="UniProtKB-UniRule"/>
</dbReference>
<comment type="pathway">
    <text evidence="5 18">Metabolic intermediate biosynthesis; chorismate biosynthesis; chorismate from D-erythrose 4-phosphate and phosphoenolpyruvate: step 2/7.</text>
</comment>
<evidence type="ECO:0000256" key="16">
    <source>
        <dbReference type="ARBA" id="ARBA00023239"/>
    </source>
</evidence>
<dbReference type="GO" id="GO:0046872">
    <property type="term" value="F:metal ion binding"/>
    <property type="evidence" value="ECO:0007669"/>
    <property type="project" value="UniProtKB-KW"/>
</dbReference>
<feature type="binding site" evidence="18">
    <location>
        <position position="182"/>
    </location>
    <ligand>
        <name>Zn(2+)</name>
        <dbReference type="ChEBI" id="CHEBI:29105"/>
    </ligand>
</feature>
<feature type="binding site" evidence="18">
    <location>
        <begin position="69"/>
        <end position="74"/>
    </location>
    <ligand>
        <name>NAD(+)</name>
        <dbReference type="ChEBI" id="CHEBI:57540"/>
    </ligand>
</feature>
<feature type="domain" description="3-dehydroquinate synthase C-terminal" evidence="20">
    <location>
        <begin position="179"/>
        <end position="323"/>
    </location>
</feature>
<evidence type="ECO:0000256" key="3">
    <source>
        <dbReference type="ARBA" id="ARBA00003485"/>
    </source>
</evidence>
<gene>
    <name evidence="18" type="primary">aroB</name>
    <name evidence="21" type="ORF">BOW53_00130</name>
</gene>
<dbReference type="InterPro" id="IPR056179">
    <property type="entry name" value="DHQS_C"/>
</dbReference>
<accession>A0A1T2LB07</accession>
<dbReference type="CDD" id="cd08195">
    <property type="entry name" value="DHQS"/>
    <property type="match status" value="1"/>
</dbReference>
<dbReference type="PIRSF" id="PIRSF001455">
    <property type="entry name" value="DHQ_synth"/>
    <property type="match status" value="1"/>
</dbReference>
<keyword evidence="13 18" id="KW-0862">Zinc</keyword>
<evidence type="ECO:0000313" key="21">
    <source>
        <dbReference type="EMBL" id="OOZ42289.1"/>
    </source>
</evidence>
<keyword evidence="16 18" id="KW-0456">Lyase</keyword>
<protein>
    <recommendedName>
        <fullName evidence="8 18">3-dehydroquinate synthase</fullName>
        <shortName evidence="18">DHQS</shortName>
        <ecNumber evidence="7 18">4.2.3.4</ecNumber>
    </recommendedName>
</protein>
<dbReference type="GO" id="GO:0000166">
    <property type="term" value="F:nucleotide binding"/>
    <property type="evidence" value="ECO:0007669"/>
    <property type="project" value="UniProtKB-KW"/>
</dbReference>
<dbReference type="EMBL" id="MPRL01000001">
    <property type="protein sequence ID" value="OOZ42289.1"/>
    <property type="molecule type" value="Genomic_DNA"/>
</dbReference>
<comment type="similarity">
    <text evidence="6 18">Belongs to the sugar phosphate cyclases superfamily. Dehydroquinate synthase family.</text>
</comment>
<evidence type="ECO:0000256" key="5">
    <source>
        <dbReference type="ARBA" id="ARBA00004661"/>
    </source>
</evidence>
<comment type="caution">
    <text evidence="21">The sequence shown here is derived from an EMBL/GenBank/DDBJ whole genome shotgun (WGS) entry which is preliminary data.</text>
</comment>
<proteinExistence type="inferred from homology"/>
<evidence type="ECO:0000259" key="20">
    <source>
        <dbReference type="Pfam" id="PF24621"/>
    </source>
</evidence>
<evidence type="ECO:0000313" key="22">
    <source>
        <dbReference type="Proteomes" id="UP000191110"/>
    </source>
</evidence>
<keyword evidence="9 18" id="KW-0963">Cytoplasm</keyword>
<evidence type="ECO:0000256" key="10">
    <source>
        <dbReference type="ARBA" id="ARBA00022605"/>
    </source>
</evidence>
<dbReference type="Proteomes" id="UP000191110">
    <property type="component" value="Unassembled WGS sequence"/>
</dbReference>
<evidence type="ECO:0000256" key="4">
    <source>
        <dbReference type="ARBA" id="ARBA00004496"/>
    </source>
</evidence>
<dbReference type="Pfam" id="PF01761">
    <property type="entry name" value="DHQ_synthase"/>
    <property type="match status" value="1"/>
</dbReference>
<dbReference type="PANTHER" id="PTHR43622">
    <property type="entry name" value="3-DEHYDROQUINATE SYNTHASE"/>
    <property type="match status" value="1"/>
</dbReference>
<dbReference type="EC" id="4.2.3.4" evidence="7 18"/>
<comment type="cofactor">
    <cofactor evidence="2 18">
        <name>NAD(+)</name>
        <dbReference type="ChEBI" id="CHEBI:57540"/>
    </cofactor>
</comment>
<dbReference type="Pfam" id="PF24621">
    <property type="entry name" value="DHQS_C"/>
    <property type="match status" value="1"/>
</dbReference>
<dbReference type="RefSeq" id="WP_078482047.1">
    <property type="nucleotide sequence ID" value="NZ_MPRL01000001.1"/>
</dbReference>
<evidence type="ECO:0000256" key="11">
    <source>
        <dbReference type="ARBA" id="ARBA00022723"/>
    </source>
</evidence>
<feature type="binding site" evidence="18">
    <location>
        <position position="149"/>
    </location>
    <ligand>
        <name>NAD(+)</name>
        <dbReference type="ChEBI" id="CHEBI:57540"/>
    </ligand>
</feature>
<evidence type="ECO:0000256" key="6">
    <source>
        <dbReference type="ARBA" id="ARBA00005412"/>
    </source>
</evidence>
<evidence type="ECO:0000256" key="14">
    <source>
        <dbReference type="ARBA" id="ARBA00023027"/>
    </source>
</evidence>
<dbReference type="GO" id="GO:0003856">
    <property type="term" value="F:3-dehydroquinate synthase activity"/>
    <property type="evidence" value="ECO:0007669"/>
    <property type="project" value="UniProtKB-UniRule"/>
</dbReference>
<evidence type="ECO:0000256" key="15">
    <source>
        <dbReference type="ARBA" id="ARBA00023141"/>
    </source>
</evidence>
<evidence type="ECO:0000256" key="2">
    <source>
        <dbReference type="ARBA" id="ARBA00001911"/>
    </source>
</evidence>
<dbReference type="FunFam" id="3.40.50.1970:FF:000001">
    <property type="entry name" value="3-dehydroquinate synthase"/>
    <property type="match status" value="1"/>
</dbReference>
<dbReference type="GO" id="GO:0005737">
    <property type="term" value="C:cytoplasm"/>
    <property type="evidence" value="ECO:0007669"/>
    <property type="project" value="UniProtKB-SubCell"/>
</dbReference>
<keyword evidence="12 18" id="KW-0547">Nucleotide-binding</keyword>
<dbReference type="FunFam" id="1.20.1090.10:FF:000002">
    <property type="entry name" value="3-dehydroquinate synthase"/>
    <property type="match status" value="1"/>
</dbReference>
<dbReference type="Gene3D" id="1.20.1090.10">
    <property type="entry name" value="Dehydroquinate synthase-like - alpha domain"/>
    <property type="match status" value="1"/>
</dbReference>
<name>A0A1T2LB07_9GAMM</name>
<dbReference type="OrthoDB" id="9806583at2"/>
<feature type="domain" description="3-dehydroquinate synthase N-terminal" evidence="19">
    <location>
        <begin position="65"/>
        <end position="177"/>
    </location>
</feature>